<comment type="caution">
    <text evidence="3">The sequence shown here is derived from an EMBL/GenBank/DDBJ whole genome shotgun (WGS) entry which is preliminary data.</text>
</comment>
<gene>
    <name evidence="3" type="ORF">ACHAXA_009425</name>
</gene>
<evidence type="ECO:0000256" key="2">
    <source>
        <dbReference type="SAM" id="SignalP"/>
    </source>
</evidence>
<evidence type="ECO:0000313" key="3">
    <source>
        <dbReference type="EMBL" id="KAL3809301.1"/>
    </source>
</evidence>
<keyword evidence="2" id="KW-0732">Signal</keyword>
<accession>A0ABD3RCY5</accession>
<keyword evidence="1" id="KW-1133">Transmembrane helix</keyword>
<sequence>MITILSIGLAALAASASAETTVVVLEYGPGGSVHRTAASAAAESSPAAVASFWNVLHRPSSSKRSPSMGQHAGMSIVPDLFKRPDAGIVIGLRASSLESMPNAASLLSSEDVPATNNVVGRLRVRGNVCTELVKLVAPDGDVEVVEVGEDAGRRLLSTAEAAARGLGGIEALSLVVDVSDPKAAAAADEKLGRMLVALTDLAASNGKTVVLHLVVEGTAASTSAALAAGRRLQEDANNADANSYSSNQKSMYEIQSFNLYLWTSVGLFVVVAMVMSAFIGMPLYPDTLLFGESGKMSSSD</sequence>
<keyword evidence="1" id="KW-0472">Membrane</keyword>
<feature type="chain" id="PRO_5044872233" evidence="2">
    <location>
        <begin position="19"/>
        <end position="300"/>
    </location>
</feature>
<feature type="transmembrane region" description="Helical" evidence="1">
    <location>
        <begin position="259"/>
        <end position="284"/>
    </location>
</feature>
<dbReference type="EMBL" id="JALLPB020000420">
    <property type="protein sequence ID" value="KAL3809301.1"/>
    <property type="molecule type" value="Genomic_DNA"/>
</dbReference>
<name>A0ABD3RCY5_9STRA</name>
<keyword evidence="4" id="KW-1185">Reference proteome</keyword>
<proteinExistence type="predicted"/>
<dbReference type="Proteomes" id="UP001530377">
    <property type="component" value="Unassembled WGS sequence"/>
</dbReference>
<dbReference type="AlphaFoldDB" id="A0ABD3RCY5"/>
<evidence type="ECO:0000313" key="4">
    <source>
        <dbReference type="Proteomes" id="UP001530377"/>
    </source>
</evidence>
<feature type="signal peptide" evidence="2">
    <location>
        <begin position="1"/>
        <end position="18"/>
    </location>
</feature>
<evidence type="ECO:0000256" key="1">
    <source>
        <dbReference type="SAM" id="Phobius"/>
    </source>
</evidence>
<protein>
    <submittedName>
        <fullName evidence="3">Uncharacterized protein</fullName>
    </submittedName>
</protein>
<reference evidence="3 4" key="1">
    <citation type="submission" date="2024-10" db="EMBL/GenBank/DDBJ databases">
        <title>Updated reference genomes for cyclostephanoid diatoms.</title>
        <authorList>
            <person name="Roberts W.R."/>
            <person name="Alverson A.J."/>
        </authorList>
    </citation>
    <scope>NUCLEOTIDE SEQUENCE [LARGE SCALE GENOMIC DNA]</scope>
    <source>
        <strain evidence="3 4">AJA228-03</strain>
    </source>
</reference>
<organism evidence="3 4">
    <name type="scientific">Cyclostephanos tholiformis</name>
    <dbReference type="NCBI Taxonomy" id="382380"/>
    <lineage>
        <taxon>Eukaryota</taxon>
        <taxon>Sar</taxon>
        <taxon>Stramenopiles</taxon>
        <taxon>Ochrophyta</taxon>
        <taxon>Bacillariophyta</taxon>
        <taxon>Coscinodiscophyceae</taxon>
        <taxon>Thalassiosirophycidae</taxon>
        <taxon>Stephanodiscales</taxon>
        <taxon>Stephanodiscaceae</taxon>
        <taxon>Cyclostephanos</taxon>
    </lineage>
</organism>
<keyword evidence="1" id="KW-0812">Transmembrane</keyword>